<dbReference type="PANTHER" id="PTHR30069:SF29">
    <property type="entry name" value="HEMOGLOBIN AND HEMOGLOBIN-HAPTOGLOBIN-BINDING PROTEIN 1-RELATED"/>
    <property type="match status" value="1"/>
</dbReference>
<evidence type="ECO:0000256" key="12">
    <source>
        <dbReference type="SAM" id="SignalP"/>
    </source>
</evidence>
<keyword evidence="7 10" id="KW-0472">Membrane</keyword>
<proteinExistence type="inferred from homology"/>
<dbReference type="RefSeq" id="WP_190889052.1">
    <property type="nucleotide sequence ID" value="NZ_JACWZY010000020.1"/>
</dbReference>
<comment type="subcellular location">
    <subcellularLocation>
        <location evidence="1 10">Cell outer membrane</location>
        <topology evidence="1 10">Multi-pass membrane protein</topology>
    </subcellularLocation>
</comment>
<evidence type="ECO:0000256" key="11">
    <source>
        <dbReference type="RuleBase" id="RU003357"/>
    </source>
</evidence>
<dbReference type="EMBL" id="JACWZY010000020">
    <property type="protein sequence ID" value="MBD2703204.1"/>
    <property type="molecule type" value="Genomic_DNA"/>
</dbReference>
<evidence type="ECO:0000256" key="9">
    <source>
        <dbReference type="ARBA" id="ARBA00023237"/>
    </source>
</evidence>
<dbReference type="Gene3D" id="2.170.130.10">
    <property type="entry name" value="TonB-dependent receptor, plug domain"/>
    <property type="match status" value="1"/>
</dbReference>
<evidence type="ECO:0000256" key="3">
    <source>
        <dbReference type="ARBA" id="ARBA00022452"/>
    </source>
</evidence>
<dbReference type="GO" id="GO:0009279">
    <property type="term" value="C:cell outer membrane"/>
    <property type="evidence" value="ECO:0007669"/>
    <property type="project" value="UniProtKB-SubCell"/>
</dbReference>
<keyword evidence="8 15" id="KW-0675">Receptor</keyword>
<dbReference type="GO" id="GO:0044718">
    <property type="term" value="P:siderophore transmembrane transport"/>
    <property type="evidence" value="ECO:0007669"/>
    <property type="project" value="TreeGrafter"/>
</dbReference>
<evidence type="ECO:0000313" key="16">
    <source>
        <dbReference type="Proteomes" id="UP000598820"/>
    </source>
</evidence>
<keyword evidence="3 10" id="KW-1134">Transmembrane beta strand</keyword>
<evidence type="ECO:0000256" key="10">
    <source>
        <dbReference type="PROSITE-ProRule" id="PRU01360"/>
    </source>
</evidence>
<dbReference type="PANTHER" id="PTHR30069">
    <property type="entry name" value="TONB-DEPENDENT OUTER MEMBRANE RECEPTOR"/>
    <property type="match status" value="1"/>
</dbReference>
<keyword evidence="5 12" id="KW-0732">Signal</keyword>
<gene>
    <name evidence="15" type="ORF">IC229_21345</name>
</gene>
<dbReference type="Proteomes" id="UP000598820">
    <property type="component" value="Unassembled WGS sequence"/>
</dbReference>
<keyword evidence="9 10" id="KW-0998">Cell outer membrane</keyword>
<dbReference type="InterPro" id="IPR000531">
    <property type="entry name" value="Beta-barrel_TonB"/>
</dbReference>
<evidence type="ECO:0000313" key="15">
    <source>
        <dbReference type="EMBL" id="MBD2703204.1"/>
    </source>
</evidence>
<keyword evidence="2 10" id="KW-0813">Transport</keyword>
<protein>
    <submittedName>
        <fullName evidence="15">TonB-dependent receptor plug domain-containing protein</fullName>
    </submittedName>
</protein>
<evidence type="ECO:0000259" key="14">
    <source>
        <dbReference type="Pfam" id="PF07715"/>
    </source>
</evidence>
<reference evidence="15" key="1">
    <citation type="submission" date="2020-09" db="EMBL/GenBank/DDBJ databases">
        <authorList>
            <person name="Kim M.K."/>
        </authorList>
    </citation>
    <scope>NUCLEOTIDE SEQUENCE</scope>
    <source>
        <strain evidence="15">BT702</strain>
    </source>
</reference>
<dbReference type="InterPro" id="IPR036942">
    <property type="entry name" value="Beta-barrel_TonB_sf"/>
</dbReference>
<feature type="chain" id="PRO_5037436570" evidence="12">
    <location>
        <begin position="23"/>
        <end position="694"/>
    </location>
</feature>
<dbReference type="Pfam" id="PF07715">
    <property type="entry name" value="Plug"/>
    <property type="match status" value="1"/>
</dbReference>
<evidence type="ECO:0000256" key="2">
    <source>
        <dbReference type="ARBA" id="ARBA00022448"/>
    </source>
</evidence>
<evidence type="ECO:0000256" key="1">
    <source>
        <dbReference type="ARBA" id="ARBA00004571"/>
    </source>
</evidence>
<comment type="caution">
    <text evidence="15">The sequence shown here is derived from an EMBL/GenBank/DDBJ whole genome shotgun (WGS) entry which is preliminary data.</text>
</comment>
<dbReference type="InterPro" id="IPR039426">
    <property type="entry name" value="TonB-dep_rcpt-like"/>
</dbReference>
<dbReference type="InterPro" id="IPR012910">
    <property type="entry name" value="Plug_dom"/>
</dbReference>
<feature type="signal peptide" evidence="12">
    <location>
        <begin position="1"/>
        <end position="22"/>
    </location>
</feature>
<accession>A0A926XYC6</accession>
<dbReference type="GO" id="GO:0015344">
    <property type="term" value="F:siderophore uptake transmembrane transporter activity"/>
    <property type="evidence" value="ECO:0007669"/>
    <property type="project" value="TreeGrafter"/>
</dbReference>
<dbReference type="InterPro" id="IPR037066">
    <property type="entry name" value="Plug_dom_sf"/>
</dbReference>
<evidence type="ECO:0000256" key="8">
    <source>
        <dbReference type="ARBA" id="ARBA00023170"/>
    </source>
</evidence>
<dbReference type="PROSITE" id="PS52016">
    <property type="entry name" value="TONB_DEPENDENT_REC_3"/>
    <property type="match status" value="1"/>
</dbReference>
<keyword evidence="4 10" id="KW-0812">Transmembrane</keyword>
<evidence type="ECO:0000259" key="13">
    <source>
        <dbReference type="Pfam" id="PF00593"/>
    </source>
</evidence>
<keyword evidence="16" id="KW-1185">Reference proteome</keyword>
<dbReference type="Pfam" id="PF00593">
    <property type="entry name" value="TonB_dep_Rec_b-barrel"/>
    <property type="match status" value="1"/>
</dbReference>
<feature type="domain" description="TonB-dependent receptor plug" evidence="14">
    <location>
        <begin position="49"/>
        <end position="157"/>
    </location>
</feature>
<comment type="similarity">
    <text evidence="10 11">Belongs to the TonB-dependent receptor family.</text>
</comment>
<sequence length="694" mass="76051">MQNYYSLIGLLAILFSTSGVYAQETQSSLDDTLHLNEVIVRGYATNRRLLETPASVGLLTRRDLNQRFGTPTLVPALNTLPGVRADERSPGSYRLAIRGSAIRSPFGVRNIKAYWNEMPLTDAGGNTPLNALDVRALGRIEVIKGPSGSLYGAGTGGTILFNGLTVPVDKSSVEISALGGSYGLFGNGISLQTGKNNSAISLNYNHLQSDGYRDQSAVVRDNLSFAGSFNVSPKRTVSILGFYSDLHYQTPGGLNEAQFKANPRAARPATPTLPGSIEQQAGIYQKIGYLGVSHEYRWNDRIQNTTVIFGSHTDFANPFITNFERRTDQGLGGRTITQFRFPNSPLPATVTVGAELLRTFTVDRNFGNRRGVADTIQTDEELTARQSTVFLQAEVELPARFRLTAGLSRNDGQYGFTRFPIRTGNPPATLLTRNFAPVWLPRLALLRTFGQNVSAFLSISTGYSAPSSQEVRPSAGGFNTSLNAERGTSYEVGLRGSAMANRLHFDVAFYQLQLSETIVRRSDAAGAEYFVNAGRTDQLGLEAQASYDVRFTSGELRFWNNLTLTNYRFRDYQQGATDLSNNRIPGVAPVTNVTGIDAEFKPGLYAHLTYQYLNPFALNDANAAFSSPTRLLQGTLGFRRNLGQHWTLDLYVSGDNLLNQTYSLGYDLNAVGNRYFNASPARNIMAGVRLGVKW</sequence>
<name>A0A926XYC6_9BACT</name>
<keyword evidence="6 11" id="KW-0798">TonB box</keyword>
<organism evidence="15 16">
    <name type="scientific">Spirosoma profusum</name>
    <dbReference type="NCBI Taxonomy" id="2771354"/>
    <lineage>
        <taxon>Bacteria</taxon>
        <taxon>Pseudomonadati</taxon>
        <taxon>Bacteroidota</taxon>
        <taxon>Cytophagia</taxon>
        <taxon>Cytophagales</taxon>
        <taxon>Cytophagaceae</taxon>
        <taxon>Spirosoma</taxon>
    </lineage>
</organism>
<evidence type="ECO:0000256" key="4">
    <source>
        <dbReference type="ARBA" id="ARBA00022692"/>
    </source>
</evidence>
<feature type="domain" description="TonB-dependent receptor-like beta-barrel" evidence="13">
    <location>
        <begin position="242"/>
        <end position="656"/>
    </location>
</feature>
<dbReference type="AlphaFoldDB" id="A0A926XYC6"/>
<dbReference type="SUPFAM" id="SSF56935">
    <property type="entry name" value="Porins"/>
    <property type="match status" value="1"/>
</dbReference>
<evidence type="ECO:0000256" key="5">
    <source>
        <dbReference type="ARBA" id="ARBA00022729"/>
    </source>
</evidence>
<dbReference type="Gene3D" id="2.40.170.20">
    <property type="entry name" value="TonB-dependent receptor, beta-barrel domain"/>
    <property type="match status" value="1"/>
</dbReference>
<evidence type="ECO:0000256" key="6">
    <source>
        <dbReference type="ARBA" id="ARBA00023077"/>
    </source>
</evidence>
<evidence type="ECO:0000256" key="7">
    <source>
        <dbReference type="ARBA" id="ARBA00023136"/>
    </source>
</evidence>